<dbReference type="EMBL" id="LNKA01000001">
    <property type="protein sequence ID" value="KTC65399.1"/>
    <property type="molecule type" value="Genomic_DNA"/>
</dbReference>
<sequence>MEIIFQGNHNSEEALESLQGVLQLFKERYHIAEFREMHLTITLVDDRGQDVELVDSETDQAYRTFEVYREGQEFEPRRKLPILKLIVDNTRK</sequence>
<evidence type="ECO:0000313" key="3">
    <source>
        <dbReference type="Proteomes" id="UP000054859"/>
    </source>
</evidence>
<dbReference type="STRING" id="45056.Lade_0057"/>
<accession>A0A0W0R2U2</accession>
<dbReference type="KEGG" id="ladl:NCTC12735_00398"/>
<dbReference type="Proteomes" id="UP000281170">
    <property type="component" value="Plasmid 9"/>
</dbReference>
<dbReference type="Proteomes" id="UP000054859">
    <property type="component" value="Unassembled WGS sequence"/>
</dbReference>
<protein>
    <submittedName>
        <fullName evidence="1">Uncharacterized protein</fullName>
    </submittedName>
</protein>
<evidence type="ECO:0000313" key="2">
    <source>
        <dbReference type="EMBL" id="VEH84779.1"/>
    </source>
</evidence>
<dbReference type="EMBL" id="LR134418">
    <property type="protein sequence ID" value="VEH84779.1"/>
    <property type="molecule type" value="Genomic_DNA"/>
</dbReference>
<keyword evidence="2" id="KW-0614">Plasmid</keyword>
<reference evidence="1 3" key="1">
    <citation type="submission" date="2015-11" db="EMBL/GenBank/DDBJ databases">
        <title>Identification of large and diverse effector repertoires of 38 Legionella species.</title>
        <authorList>
            <person name="Burstein D."/>
            <person name="Amaro F."/>
            <person name="Zusman T."/>
            <person name="Lifshitz Z."/>
            <person name="Cohen O."/>
            <person name="Gilbert J.A."/>
            <person name="Pupko T."/>
            <person name="Shuman H.A."/>
            <person name="Segal G."/>
        </authorList>
    </citation>
    <scope>NUCLEOTIDE SEQUENCE [LARGE SCALE GENOMIC DNA]</scope>
    <source>
        <strain evidence="1 3">1762-AUS-E</strain>
    </source>
</reference>
<evidence type="ECO:0000313" key="1">
    <source>
        <dbReference type="EMBL" id="KTC65399.1"/>
    </source>
</evidence>
<dbReference type="PATRIC" id="fig|45056.6.peg.60"/>
<gene>
    <name evidence="1" type="ORF">Lade_0057</name>
    <name evidence="2" type="ORF">NCTC12735_00398</name>
</gene>
<dbReference type="RefSeq" id="WP_058461165.1">
    <property type="nucleotide sequence ID" value="NZ_CAAAHS010000003.1"/>
</dbReference>
<dbReference type="OrthoDB" id="5642691at2"/>
<organism evidence="1 3">
    <name type="scientific">Legionella adelaidensis</name>
    <dbReference type="NCBI Taxonomy" id="45056"/>
    <lineage>
        <taxon>Bacteria</taxon>
        <taxon>Pseudomonadati</taxon>
        <taxon>Pseudomonadota</taxon>
        <taxon>Gammaproteobacteria</taxon>
        <taxon>Legionellales</taxon>
        <taxon>Legionellaceae</taxon>
        <taxon>Legionella</taxon>
    </lineage>
</organism>
<geneLocation type="plasmid" evidence="2 4">
    <name>9</name>
</geneLocation>
<keyword evidence="3" id="KW-1185">Reference proteome</keyword>
<dbReference type="AlphaFoldDB" id="A0A0W0R2U2"/>
<evidence type="ECO:0000313" key="4">
    <source>
        <dbReference type="Proteomes" id="UP000281170"/>
    </source>
</evidence>
<reference evidence="2 4" key="2">
    <citation type="submission" date="2018-12" db="EMBL/GenBank/DDBJ databases">
        <authorList>
            <consortium name="Pathogen Informatics"/>
        </authorList>
    </citation>
    <scope>NUCLEOTIDE SEQUENCE [LARGE SCALE GENOMIC DNA]</scope>
    <source>
        <strain evidence="2 4">NCTC12735</strain>
        <plasmid evidence="4">9</plasmid>
    </source>
</reference>
<name>A0A0W0R2U2_9GAMM</name>
<proteinExistence type="predicted"/>